<accession>C8NHI1</accession>
<evidence type="ECO:0000313" key="1">
    <source>
        <dbReference type="EMBL" id="EEW37158.1"/>
    </source>
</evidence>
<reference evidence="1 2" key="1">
    <citation type="submission" date="2009-08" db="EMBL/GenBank/DDBJ databases">
        <authorList>
            <person name="Muzny D."/>
            <person name="Qin X."/>
            <person name="Deng J."/>
            <person name="Jiang H."/>
            <person name="Liu Y."/>
            <person name="Qu J."/>
            <person name="Song X.-Z."/>
            <person name="Zhang L."/>
            <person name="Thornton R."/>
            <person name="Coyle M."/>
            <person name="Francisco L."/>
            <person name="Jackson L."/>
            <person name="Javaid M."/>
            <person name="Korchina V."/>
            <person name="Kovar C."/>
            <person name="Mata R."/>
            <person name="Mathew T."/>
            <person name="Ngo R."/>
            <person name="Nguyen L."/>
            <person name="Nguyen N."/>
            <person name="Okwuonu G."/>
            <person name="Ongeri F."/>
            <person name="Pham C."/>
            <person name="Simmons D."/>
            <person name="Wilczek-Boney K."/>
            <person name="Hale W."/>
            <person name="Jakkamsetti A."/>
            <person name="Pham P."/>
            <person name="Ruth R."/>
            <person name="San Lucas F."/>
            <person name="Warren J."/>
            <person name="Zhang J."/>
            <person name="Zhao Z."/>
            <person name="Zhou C."/>
            <person name="Zhu D."/>
            <person name="Lee S."/>
            <person name="Bess C."/>
            <person name="Blankenburg K."/>
            <person name="Forbes L."/>
            <person name="Fu Q."/>
            <person name="Gubbala S."/>
            <person name="Hirani K."/>
            <person name="Jayaseelan J.C."/>
            <person name="Lara F."/>
            <person name="Munidasa M."/>
            <person name="Palculict T."/>
            <person name="Patil S."/>
            <person name="Pu L.-L."/>
            <person name="Saada N."/>
            <person name="Tang L."/>
            <person name="Weissenberger G."/>
            <person name="Zhu Y."/>
            <person name="Hemphill L."/>
            <person name="Shang Y."/>
            <person name="Youmans B."/>
            <person name="Ayvaz T."/>
            <person name="Ross M."/>
            <person name="Santibanez J."/>
            <person name="Aqrawi P."/>
            <person name="Gross S."/>
            <person name="Joshi V."/>
            <person name="Fowler G."/>
            <person name="Nazareth L."/>
            <person name="Reid J."/>
            <person name="Worley K."/>
            <person name="Petrosino J."/>
            <person name="Highlander S."/>
            <person name="Gibbs R."/>
        </authorList>
    </citation>
    <scope>NUCLEOTIDE SEQUENCE [LARGE SCALE GENOMIC DNA]</scope>
    <source>
        <strain evidence="1 2">ATCC 49175</strain>
    </source>
</reference>
<dbReference type="HOGENOM" id="CLU_011540_1_1_9"/>
<proteinExistence type="predicted"/>
<dbReference type="EMBL" id="ACKZ01000020">
    <property type="protein sequence ID" value="EEW37158.1"/>
    <property type="molecule type" value="Genomic_DNA"/>
</dbReference>
<protein>
    <submittedName>
        <fullName evidence="1">Peptidase, U32 family</fullName>
        <ecNumber evidence="1">3.4.-.-</ecNumber>
    </submittedName>
</protein>
<keyword evidence="1" id="KW-0378">Hydrolase</keyword>
<dbReference type="PANTHER" id="PTHR30217">
    <property type="entry name" value="PEPTIDASE U32 FAMILY"/>
    <property type="match status" value="1"/>
</dbReference>
<gene>
    <name evidence="1" type="ORF">HMPREF0444_1376</name>
</gene>
<dbReference type="RefSeq" id="WP_005607760.1">
    <property type="nucleotide sequence ID" value="NZ_CP102283.1"/>
</dbReference>
<dbReference type="GO" id="GO:0016787">
    <property type="term" value="F:hydrolase activity"/>
    <property type="evidence" value="ECO:0007669"/>
    <property type="project" value="UniProtKB-KW"/>
</dbReference>
<evidence type="ECO:0000313" key="2">
    <source>
        <dbReference type="Proteomes" id="UP000005926"/>
    </source>
</evidence>
<dbReference type="InterPro" id="IPR051454">
    <property type="entry name" value="RNA/ubiquinone_mod_enzymes"/>
</dbReference>
<organism evidence="1 2">
    <name type="scientific">Granulicatella adiacens ATCC 49175</name>
    <dbReference type="NCBI Taxonomy" id="638301"/>
    <lineage>
        <taxon>Bacteria</taxon>
        <taxon>Bacillati</taxon>
        <taxon>Bacillota</taxon>
        <taxon>Bacilli</taxon>
        <taxon>Lactobacillales</taxon>
        <taxon>Carnobacteriaceae</taxon>
        <taxon>Granulicatella</taxon>
    </lineage>
</organism>
<dbReference type="STRING" id="638301.HMPREF0444_1376"/>
<dbReference type="PANTHER" id="PTHR30217:SF12">
    <property type="entry name" value="U32 FAMILY PEPTIDASE"/>
    <property type="match status" value="1"/>
</dbReference>
<dbReference type="EC" id="3.4.-.-" evidence="1"/>
<dbReference type="GeneID" id="78412121"/>
<keyword evidence="2" id="KW-1185">Reference proteome</keyword>
<name>C8NHI1_9LACT</name>
<dbReference type="Proteomes" id="UP000005926">
    <property type="component" value="Unassembled WGS sequence"/>
</dbReference>
<dbReference type="eggNOG" id="COG0826">
    <property type="taxonomic scope" value="Bacteria"/>
</dbReference>
<dbReference type="InterPro" id="IPR001539">
    <property type="entry name" value="Peptidase_U32"/>
</dbReference>
<dbReference type="Pfam" id="PF01136">
    <property type="entry name" value="Peptidase_U32"/>
    <property type="match status" value="1"/>
</dbReference>
<sequence>MIELIATVESIQQAKDLLEAGVDTIYFGEDQFGLRLPMSFTREEQKELTELAHQYGKKASVAVNAIFHNEGIALVPEYLTFLKEIGADNIAVGDPGVVQIMKNPEYSIPYRYDAAVLVTSSRQVNFWGKRGAVGAVIAREIPREEMKILAAGVEIPIEVLVYGATCIHHSKRPLLNNYFNYIEKKESVEKRRGLFVSEPADDDSHYSIYEDMNGTHIFANNDVSLAPYLLELTEMGIPQWKLDGVLAPGENFVEVAKLFVNARNEIEAGTWTTEKSASLELQVRALHPEVRGLEAGFYLLNPEDVK</sequence>
<comment type="caution">
    <text evidence="1">The sequence shown here is derived from an EMBL/GenBank/DDBJ whole genome shotgun (WGS) entry which is preliminary data.</text>
</comment>
<dbReference type="AlphaFoldDB" id="C8NHI1"/>